<protein>
    <submittedName>
        <fullName evidence="2">Uncharacterized protein</fullName>
    </submittedName>
</protein>
<feature type="region of interest" description="Disordered" evidence="1">
    <location>
        <begin position="143"/>
        <end position="174"/>
    </location>
</feature>
<proteinExistence type="predicted"/>
<name>A0A9W4KCV6_9EURO</name>
<comment type="caution">
    <text evidence="2">The sequence shown here is derived from an EMBL/GenBank/DDBJ whole genome shotgun (WGS) entry which is preliminary data.</text>
</comment>
<feature type="region of interest" description="Disordered" evidence="1">
    <location>
        <begin position="319"/>
        <end position="343"/>
    </location>
</feature>
<evidence type="ECO:0000256" key="1">
    <source>
        <dbReference type="SAM" id="MobiDB-lite"/>
    </source>
</evidence>
<evidence type="ECO:0000313" key="2">
    <source>
        <dbReference type="EMBL" id="CAG8902306.1"/>
    </source>
</evidence>
<dbReference type="EMBL" id="CAJVRC010000875">
    <property type="protein sequence ID" value="CAG8902306.1"/>
    <property type="molecule type" value="Genomic_DNA"/>
</dbReference>
<gene>
    <name evidence="2" type="ORF">PEGY_LOCUS6754</name>
</gene>
<dbReference type="AlphaFoldDB" id="A0A9W4KCV6"/>
<organism evidence="2 3">
    <name type="scientific">Penicillium egyptiacum</name>
    <dbReference type="NCBI Taxonomy" id="1303716"/>
    <lineage>
        <taxon>Eukaryota</taxon>
        <taxon>Fungi</taxon>
        <taxon>Dikarya</taxon>
        <taxon>Ascomycota</taxon>
        <taxon>Pezizomycotina</taxon>
        <taxon>Eurotiomycetes</taxon>
        <taxon>Eurotiomycetidae</taxon>
        <taxon>Eurotiales</taxon>
        <taxon>Aspergillaceae</taxon>
        <taxon>Penicillium</taxon>
    </lineage>
</organism>
<dbReference type="OrthoDB" id="4311741at2759"/>
<sequence length="343" mass="36927">MMFPNDYPYNPYAYGIAPYQVAQNPNLRQGDQDPYYEMDNHWGAVPVMGSTPNNFNHSVMLGGYPDPRGLGWNGFTNMNSFPPLSGASFPPNGVDFAPSYSGIGSNSGPPNSAVPIPDVMLPNDTSHLMPPRGEPACLIGASEKQTPPQEKSKTPIDHISPASSDPLDETSVGASSWDEGERALASLLGDNTPLGLVTSSVEPEVPGLAVSLKSPDIPFNMIDKLSMEATRLSTIADGLSSTMSQLSDVMSELPATAGKLADTASDLSQTVTLISSKADGIASFPEDPRIQQIFDTVDSLAETVSEMVKRERIVMEAFSSRNEKPERSKVPFQFQNKATRKRK</sequence>
<dbReference type="Proteomes" id="UP001154252">
    <property type="component" value="Unassembled WGS sequence"/>
</dbReference>
<keyword evidence="3" id="KW-1185">Reference proteome</keyword>
<reference evidence="2" key="1">
    <citation type="submission" date="2021-07" db="EMBL/GenBank/DDBJ databases">
        <authorList>
            <person name="Branca A.L. A."/>
        </authorList>
    </citation>
    <scope>NUCLEOTIDE SEQUENCE</scope>
</reference>
<evidence type="ECO:0000313" key="3">
    <source>
        <dbReference type="Proteomes" id="UP001154252"/>
    </source>
</evidence>
<accession>A0A9W4KCV6</accession>